<dbReference type="Gene3D" id="2.60.120.230">
    <property type="match status" value="1"/>
</dbReference>
<evidence type="ECO:0000256" key="7">
    <source>
        <dbReference type="SAM" id="MobiDB-lite"/>
    </source>
</evidence>
<keyword evidence="1" id="KW-0479">Metal-binding</keyword>
<dbReference type="InterPro" id="IPR008977">
    <property type="entry name" value="PHM/PNGase_F_dom_sf"/>
</dbReference>
<evidence type="ECO:0000313" key="13">
    <source>
        <dbReference type="Proteomes" id="UP000694888"/>
    </source>
</evidence>
<evidence type="ECO:0000259" key="12">
    <source>
        <dbReference type="Pfam" id="PF24784"/>
    </source>
</evidence>
<dbReference type="InterPro" id="IPR024548">
    <property type="entry name" value="Cu2_monoox_C"/>
</dbReference>
<evidence type="ECO:0000256" key="6">
    <source>
        <dbReference type="ARBA" id="ARBA00023180"/>
    </source>
</evidence>
<dbReference type="RefSeq" id="XP_005109973.1">
    <property type="nucleotide sequence ID" value="XM_005109916.3"/>
</dbReference>
<evidence type="ECO:0000256" key="4">
    <source>
        <dbReference type="ARBA" id="ARBA00023033"/>
    </source>
</evidence>
<dbReference type="Pfam" id="PF03712">
    <property type="entry name" value="Cu2_monoox_C"/>
    <property type="match status" value="1"/>
</dbReference>
<dbReference type="Proteomes" id="UP000694888">
    <property type="component" value="Unplaced"/>
</dbReference>
<dbReference type="Gene3D" id="2.60.120.310">
    <property type="entry name" value="Copper type II, ascorbate-dependent monooxygenase, N-terminal domain"/>
    <property type="match status" value="1"/>
</dbReference>
<dbReference type="InterPro" id="IPR036939">
    <property type="entry name" value="Cu2_ascorb_mOase_N_sf"/>
</dbReference>
<keyword evidence="8" id="KW-1133">Transmembrane helix</keyword>
<dbReference type="PANTHER" id="PTHR10157:SF23">
    <property type="entry name" value="MOXD1 HOMOLOG 1"/>
    <property type="match status" value="1"/>
</dbReference>
<protein>
    <submittedName>
        <fullName evidence="14">Tyramine beta-hydroxylase</fullName>
    </submittedName>
</protein>
<feature type="domain" description="Copper type II ascorbate-dependent monooxygenase C-terminal" evidence="11">
    <location>
        <begin position="298"/>
        <end position="443"/>
    </location>
</feature>
<dbReference type="InterPro" id="IPR014784">
    <property type="entry name" value="Cu2_ascorb_mOase-like_C"/>
</dbReference>
<keyword evidence="4" id="KW-0503">Monooxygenase</keyword>
<proteinExistence type="predicted"/>
<dbReference type="SUPFAM" id="SSF49742">
    <property type="entry name" value="PHM/PNGase F"/>
    <property type="match status" value="2"/>
</dbReference>
<evidence type="ECO:0000256" key="1">
    <source>
        <dbReference type="ARBA" id="ARBA00022723"/>
    </source>
</evidence>
<name>A0ABM0K6L9_APLCA</name>
<evidence type="ECO:0000259" key="11">
    <source>
        <dbReference type="Pfam" id="PF03712"/>
    </source>
</evidence>
<accession>A0ABM0K6L9</accession>
<evidence type="ECO:0000256" key="2">
    <source>
        <dbReference type="ARBA" id="ARBA00023002"/>
    </source>
</evidence>
<feature type="region of interest" description="Disordered" evidence="7">
    <location>
        <begin position="544"/>
        <end position="595"/>
    </location>
</feature>
<organism evidence="13 14">
    <name type="scientific">Aplysia californica</name>
    <name type="common">California sea hare</name>
    <dbReference type="NCBI Taxonomy" id="6500"/>
    <lineage>
        <taxon>Eukaryota</taxon>
        <taxon>Metazoa</taxon>
        <taxon>Spiralia</taxon>
        <taxon>Lophotrochozoa</taxon>
        <taxon>Mollusca</taxon>
        <taxon>Gastropoda</taxon>
        <taxon>Heterobranchia</taxon>
        <taxon>Euthyneura</taxon>
        <taxon>Tectipleura</taxon>
        <taxon>Aplysiida</taxon>
        <taxon>Aplysioidea</taxon>
        <taxon>Aplysiidae</taxon>
        <taxon>Aplysia</taxon>
    </lineage>
</organism>
<feature type="chain" id="PRO_5046489411" evidence="9">
    <location>
        <begin position="17"/>
        <end position="622"/>
    </location>
</feature>
<keyword evidence="8" id="KW-0472">Membrane</keyword>
<keyword evidence="2" id="KW-0560">Oxidoreductase</keyword>
<evidence type="ECO:0000259" key="10">
    <source>
        <dbReference type="Pfam" id="PF01082"/>
    </source>
</evidence>
<sequence>VLRITTLTSLLLCVTSYRHYQLKIPNGDAVPHPCKPNYIWKGVGHYQVAGTGVRNVFGEDFAAAGHEWTEELCRKDSDGDGLTNGQELGDPDCEWKKEGDIPKREREITHPGICDPWDSPTCFKRTLNHPIFDTQEKWMKEMCKADEFVCHAFNDTDLKTLNITFPPTPVPAKETTYICQVFEIPEGDFHMVATQPIIYNEGVLHHMSLFGCAGDEEITNQPFECDMLATQNCQDFISIWSVGLAGECYHPDAGVRIGINGYKKVALQFHWNNPEERADLIDASGMQIHYTPNRRPNDAGMLITGSNLFYLYPGQHEVQVTGKCTPTCTTNLLTGPIKITAAWNHMHYAGIKMNIEVLRNGTSLTYLTNDPIYSYDSPERYIKDTPVEILPGDEIITNCYYRTTGKKKTIVYGDATSDEMCFGLLTFFPKRNMLYALCISENDFIFCDAADYHGCPNMDNIYSEDYFTSQEIYKEVMSNCEPFSPCLPECEALLVNQSRENACFRGKPWDILQTEILNRHPSGIKFLQHTASCSRQVYAALNGNSGNIDNNTNNTTTNTTTNNNNNNTTTTTTNNNNNNNCNNNNNNNSNNNKGPGDSAGGLVAMSSLVFFSTFSLIVWFTL</sequence>
<evidence type="ECO:0000313" key="14">
    <source>
        <dbReference type="RefSeq" id="XP_005109973.1"/>
    </source>
</evidence>
<gene>
    <name evidence="14" type="primary">LOC101845432</name>
</gene>
<keyword evidence="3" id="KW-0186">Copper</keyword>
<dbReference type="GeneID" id="101845432"/>
<evidence type="ECO:0000256" key="3">
    <source>
        <dbReference type="ARBA" id="ARBA00023008"/>
    </source>
</evidence>
<feature type="compositionally biased region" description="Low complexity" evidence="7">
    <location>
        <begin position="550"/>
        <end position="592"/>
    </location>
</feature>
<dbReference type="PANTHER" id="PTHR10157">
    <property type="entry name" value="DOPAMINE BETA HYDROXYLASE RELATED"/>
    <property type="match status" value="1"/>
</dbReference>
<keyword evidence="5" id="KW-1015">Disulfide bond</keyword>
<feature type="domain" description="Copper type II ascorbate-dependent monooxygenase N-terminal" evidence="10">
    <location>
        <begin position="162"/>
        <end position="277"/>
    </location>
</feature>
<evidence type="ECO:0000256" key="8">
    <source>
        <dbReference type="SAM" id="Phobius"/>
    </source>
</evidence>
<dbReference type="Pfam" id="PF01082">
    <property type="entry name" value="Cu2_monooxygen"/>
    <property type="match status" value="1"/>
</dbReference>
<dbReference type="InterPro" id="IPR000323">
    <property type="entry name" value="Cu2_ascorb_mOase_N"/>
</dbReference>
<feature type="domain" description="Temptin Cys/Cys disulfide" evidence="12">
    <location>
        <begin position="15"/>
        <end position="113"/>
    </location>
</feature>
<dbReference type="InterPro" id="IPR020611">
    <property type="entry name" value="Cu2_ascorb_mOase_CS-1"/>
</dbReference>
<keyword evidence="8" id="KW-0812">Transmembrane</keyword>
<keyword evidence="9" id="KW-0732">Signal</keyword>
<keyword evidence="13" id="KW-1185">Reference proteome</keyword>
<dbReference type="InterPro" id="IPR000945">
    <property type="entry name" value="DBH-like"/>
</dbReference>
<reference evidence="14" key="1">
    <citation type="submission" date="2025-08" db="UniProtKB">
        <authorList>
            <consortium name="RefSeq"/>
        </authorList>
    </citation>
    <scope>IDENTIFICATION</scope>
</reference>
<dbReference type="PROSITE" id="PS00084">
    <property type="entry name" value="CU2_MONOOXYGENASE_1"/>
    <property type="match status" value="1"/>
</dbReference>
<dbReference type="InterPro" id="IPR057626">
    <property type="entry name" value="S-S_Temptin"/>
</dbReference>
<feature type="non-terminal residue" evidence="14">
    <location>
        <position position="1"/>
    </location>
</feature>
<feature type="transmembrane region" description="Helical" evidence="8">
    <location>
        <begin position="599"/>
        <end position="620"/>
    </location>
</feature>
<feature type="signal peptide" evidence="9">
    <location>
        <begin position="1"/>
        <end position="16"/>
    </location>
</feature>
<evidence type="ECO:0000256" key="5">
    <source>
        <dbReference type="ARBA" id="ARBA00023157"/>
    </source>
</evidence>
<evidence type="ECO:0000256" key="9">
    <source>
        <dbReference type="SAM" id="SignalP"/>
    </source>
</evidence>
<dbReference type="Pfam" id="PF24784">
    <property type="entry name" value="Temptin_C"/>
    <property type="match status" value="1"/>
</dbReference>
<keyword evidence="6" id="KW-0325">Glycoprotein</keyword>